<reference evidence="2 3" key="1">
    <citation type="journal article" date="2018" name="IMA Fungus">
        <title>IMA Genome-F 9: Draft genome sequence of Annulohypoxylon stygium, Aspergillus mulundensis, Berkeleyomyces basicola (syn. Thielaviopsis basicola), Ceratocystis smalleyi, two Cercospora beticola strains, Coleophoma cylindrospora, Fusarium fracticaudum, Phialophora cf. hyalina, and Morchella septimelata.</title>
        <authorList>
            <person name="Wingfield B.D."/>
            <person name="Bills G.F."/>
            <person name="Dong Y."/>
            <person name="Huang W."/>
            <person name="Nel W.J."/>
            <person name="Swalarsk-Parry B.S."/>
            <person name="Vaghefi N."/>
            <person name="Wilken P.M."/>
            <person name="An Z."/>
            <person name="de Beer Z.W."/>
            <person name="De Vos L."/>
            <person name="Chen L."/>
            <person name="Duong T.A."/>
            <person name="Gao Y."/>
            <person name="Hammerbacher A."/>
            <person name="Kikkert J.R."/>
            <person name="Li Y."/>
            <person name="Li H."/>
            <person name="Li K."/>
            <person name="Li Q."/>
            <person name="Liu X."/>
            <person name="Ma X."/>
            <person name="Naidoo K."/>
            <person name="Pethybridge S.J."/>
            <person name="Sun J."/>
            <person name="Steenkamp E.T."/>
            <person name="van der Nest M.A."/>
            <person name="van Wyk S."/>
            <person name="Wingfield M.J."/>
            <person name="Xiong C."/>
            <person name="Yue Q."/>
            <person name="Zhang X."/>
        </authorList>
    </citation>
    <scope>NUCLEOTIDE SEQUENCE [LARGE SCALE GENOMIC DNA]</scope>
    <source>
        <strain evidence="2 3">BP6252</strain>
    </source>
</reference>
<accession>A0A3D8R0R5</accession>
<sequence>MPPEEDPSKPDFLFLIHCSQQPGGCSQCARANSKCVYRAQVDVIFRNESENVIKKAKAREAKSKRAAAGIDDGVHSSTEEGGIKSPEESLEVVQQTTMAPVLNILGDNMMPSVDDLAIAAFIHDHVIGMDYNGETRGHMDGLVDIQRLQNLDANLIHAMKAIGLASFSHFQKSPSLMRDAQKHYLHAIQYTNAAIRDPVDVKKDSTLTSIMMLGIFETMTGTNPKSLEAFQNHFNGAAAIVKLRGREQLATPAGRRMFIQVTTNLIMICMQREVPLPEHILELTKEVNRKMPAILRESSGWKVQQVMIAYAQLRADIRINKVSDPAEILQKVIELDGILLDIFERTPEGWHYTTIYTDSDSDVVWHGKYHLYYDYWIANIWNGMRTTRILLHTTMRRILLDGFAAKPPTFTSPEYTAQYQISTDTIYQLQSDILASVPQHMGYVEEFKPKLAYDASRPSNPESIEKALSNFHFSIASDEQRRAAKSCSPMPAIRASGGYFIMWPLWFVGIMGVSSEEVREYSVRNLESLGNNMGIRQALLLANIVRLRNTTGEYDDDRLFHKPKVQKPQASPTVLAPTVAAN</sequence>
<dbReference type="AlphaFoldDB" id="A0A3D8R0R5"/>
<gene>
    <name evidence="2" type="ORF">BP6252_09028</name>
</gene>
<feature type="region of interest" description="Disordered" evidence="1">
    <location>
        <begin position="563"/>
        <end position="582"/>
    </location>
</feature>
<dbReference type="STRING" id="1849047.A0A3D8R0R5"/>
<evidence type="ECO:0000313" key="3">
    <source>
        <dbReference type="Proteomes" id="UP000256645"/>
    </source>
</evidence>
<dbReference type="PANTHER" id="PTHR38791">
    <property type="entry name" value="ZN(II)2CYS6 TRANSCRIPTION FACTOR (EUROFUNG)-RELATED-RELATED"/>
    <property type="match status" value="1"/>
</dbReference>
<organism evidence="2 3">
    <name type="scientific">Coleophoma cylindrospora</name>
    <dbReference type="NCBI Taxonomy" id="1849047"/>
    <lineage>
        <taxon>Eukaryota</taxon>
        <taxon>Fungi</taxon>
        <taxon>Dikarya</taxon>
        <taxon>Ascomycota</taxon>
        <taxon>Pezizomycotina</taxon>
        <taxon>Leotiomycetes</taxon>
        <taxon>Helotiales</taxon>
        <taxon>Dermateaceae</taxon>
        <taxon>Coleophoma</taxon>
    </lineage>
</organism>
<dbReference type="Pfam" id="PF11951">
    <property type="entry name" value="Fungal_trans_2"/>
    <property type="match status" value="1"/>
</dbReference>
<dbReference type="PANTHER" id="PTHR38791:SF5">
    <property type="entry name" value="TRANSCRIPTION FACTOR DBAG-RELATED"/>
    <property type="match status" value="1"/>
</dbReference>
<dbReference type="Proteomes" id="UP000256645">
    <property type="component" value="Unassembled WGS sequence"/>
</dbReference>
<proteinExistence type="predicted"/>
<comment type="caution">
    <text evidence="2">The sequence shown here is derived from an EMBL/GenBank/DDBJ whole genome shotgun (WGS) entry which is preliminary data.</text>
</comment>
<feature type="region of interest" description="Disordered" evidence="1">
    <location>
        <begin position="64"/>
        <end position="88"/>
    </location>
</feature>
<dbReference type="InterPro" id="IPR053175">
    <property type="entry name" value="DHMBA_Reg_Transcription_Factor"/>
</dbReference>
<keyword evidence="3" id="KW-1185">Reference proteome</keyword>
<name>A0A3D8R0R5_9HELO</name>
<evidence type="ECO:0008006" key="4">
    <source>
        <dbReference type="Google" id="ProtNLM"/>
    </source>
</evidence>
<evidence type="ECO:0000256" key="1">
    <source>
        <dbReference type="SAM" id="MobiDB-lite"/>
    </source>
</evidence>
<dbReference type="OrthoDB" id="5429770at2759"/>
<protein>
    <recommendedName>
        <fullName evidence="4">Zn(2)-C6 fungal-type domain-containing protein</fullName>
    </recommendedName>
</protein>
<evidence type="ECO:0000313" key="2">
    <source>
        <dbReference type="EMBL" id="RDW67632.1"/>
    </source>
</evidence>
<feature type="compositionally biased region" description="Basic and acidic residues" evidence="1">
    <location>
        <begin position="72"/>
        <end position="87"/>
    </location>
</feature>
<dbReference type="EMBL" id="PDLM01000010">
    <property type="protein sequence ID" value="RDW67632.1"/>
    <property type="molecule type" value="Genomic_DNA"/>
</dbReference>
<dbReference type="InterPro" id="IPR021858">
    <property type="entry name" value="Fun_TF"/>
</dbReference>